<sequence>MAVIQKSTNNKCWRGCGEKGTLLHCWWECTLVQPLFLKKLKIKLPMSQKALAIQGLLCFQTNFKIFCSSSMKNAIGNLIEIALSL</sequence>
<dbReference type="Ensembl" id="ENSSSCT00045056775.1">
    <property type="protein sequence ID" value="ENSSSCP00045039661.1"/>
    <property type="gene ID" value="ENSSSCG00045033207.1"/>
</dbReference>
<organism evidence="1 2">
    <name type="scientific">Sus scrofa</name>
    <name type="common">Pig</name>
    <dbReference type="NCBI Taxonomy" id="9823"/>
    <lineage>
        <taxon>Eukaryota</taxon>
        <taxon>Metazoa</taxon>
        <taxon>Chordata</taxon>
        <taxon>Craniata</taxon>
        <taxon>Vertebrata</taxon>
        <taxon>Euteleostomi</taxon>
        <taxon>Mammalia</taxon>
        <taxon>Eutheria</taxon>
        <taxon>Laurasiatheria</taxon>
        <taxon>Artiodactyla</taxon>
        <taxon>Suina</taxon>
        <taxon>Suidae</taxon>
        <taxon>Sus</taxon>
    </lineage>
</organism>
<dbReference type="Proteomes" id="UP000694728">
    <property type="component" value="Unplaced"/>
</dbReference>
<name>A0A8D1IUH7_PIG</name>
<reference evidence="1" key="1">
    <citation type="submission" date="2025-08" db="UniProtKB">
        <authorList>
            <consortium name="Ensembl"/>
        </authorList>
    </citation>
    <scope>IDENTIFICATION</scope>
</reference>
<evidence type="ECO:0000313" key="1">
    <source>
        <dbReference type="Ensembl" id="ENSSSCP00045039661.1"/>
    </source>
</evidence>
<accession>A0A8D1IUH7</accession>
<evidence type="ECO:0000313" key="2">
    <source>
        <dbReference type="Proteomes" id="UP000694728"/>
    </source>
</evidence>
<proteinExistence type="predicted"/>
<dbReference type="AlphaFoldDB" id="A0A8D1IUH7"/>
<protein>
    <submittedName>
        <fullName evidence="1">Uncharacterized protein</fullName>
    </submittedName>
</protein>